<feature type="region of interest" description="Disordered" evidence="1">
    <location>
        <begin position="1"/>
        <end position="25"/>
    </location>
</feature>
<comment type="caution">
    <text evidence="2">The sequence shown here is derived from an EMBL/GenBank/DDBJ whole genome shotgun (WGS) entry which is preliminary data.</text>
</comment>
<feature type="region of interest" description="Disordered" evidence="1">
    <location>
        <begin position="65"/>
        <end position="88"/>
    </location>
</feature>
<accession>A0AAD8UXI6</accession>
<proteinExistence type="predicted"/>
<dbReference type="RefSeq" id="XP_060408541.1">
    <property type="nucleotide sequence ID" value="XM_060559075.1"/>
</dbReference>
<name>A0AAD8UXI6_9PEZI</name>
<sequence length="117" mass="13685">MPDRLPPLGEINPNITPPLRKKMGKKSTPIINRRYTPKKPIQRVERSYSRQKKTEVLTYLEHHRYPLNPSGQQQNLRQQRPRANDTPLDLANGLRRLTFPEAAARFKIPVTTISSWY</sequence>
<dbReference type="Proteomes" id="UP001230504">
    <property type="component" value="Unassembled WGS sequence"/>
</dbReference>
<evidence type="ECO:0000313" key="3">
    <source>
        <dbReference type="Proteomes" id="UP001230504"/>
    </source>
</evidence>
<gene>
    <name evidence="2" type="ORF">LY79DRAFT_569699</name>
</gene>
<dbReference type="EMBL" id="JAHLJV010000104">
    <property type="protein sequence ID" value="KAK1572757.1"/>
    <property type="molecule type" value="Genomic_DNA"/>
</dbReference>
<evidence type="ECO:0000313" key="2">
    <source>
        <dbReference type="EMBL" id="KAK1572757.1"/>
    </source>
</evidence>
<reference evidence="2" key="1">
    <citation type="submission" date="2021-06" db="EMBL/GenBank/DDBJ databases">
        <title>Comparative genomics, transcriptomics and evolutionary studies reveal genomic signatures of adaptation to plant cell wall in hemibiotrophic fungi.</title>
        <authorList>
            <consortium name="DOE Joint Genome Institute"/>
            <person name="Baroncelli R."/>
            <person name="Diaz J.F."/>
            <person name="Benocci T."/>
            <person name="Peng M."/>
            <person name="Battaglia E."/>
            <person name="Haridas S."/>
            <person name="Andreopoulos W."/>
            <person name="Labutti K."/>
            <person name="Pangilinan J."/>
            <person name="Floch G.L."/>
            <person name="Makela M.R."/>
            <person name="Henrissat B."/>
            <person name="Grigoriev I.V."/>
            <person name="Crouch J.A."/>
            <person name="De Vries R.P."/>
            <person name="Sukno S.A."/>
            <person name="Thon M.R."/>
        </authorList>
    </citation>
    <scope>NUCLEOTIDE SEQUENCE</scope>
    <source>
        <strain evidence="2">CBS 125086</strain>
    </source>
</reference>
<protein>
    <submittedName>
        <fullName evidence="2">Uncharacterized protein</fullName>
    </submittedName>
</protein>
<dbReference type="AlphaFoldDB" id="A0AAD8UXI6"/>
<evidence type="ECO:0000256" key="1">
    <source>
        <dbReference type="SAM" id="MobiDB-lite"/>
    </source>
</evidence>
<feature type="compositionally biased region" description="Polar residues" evidence="1">
    <location>
        <begin position="69"/>
        <end position="78"/>
    </location>
</feature>
<keyword evidence="3" id="KW-1185">Reference proteome</keyword>
<dbReference type="GeneID" id="85443315"/>
<organism evidence="2 3">
    <name type="scientific">Colletotrichum navitas</name>
    <dbReference type="NCBI Taxonomy" id="681940"/>
    <lineage>
        <taxon>Eukaryota</taxon>
        <taxon>Fungi</taxon>
        <taxon>Dikarya</taxon>
        <taxon>Ascomycota</taxon>
        <taxon>Pezizomycotina</taxon>
        <taxon>Sordariomycetes</taxon>
        <taxon>Hypocreomycetidae</taxon>
        <taxon>Glomerellales</taxon>
        <taxon>Glomerellaceae</taxon>
        <taxon>Colletotrichum</taxon>
        <taxon>Colletotrichum graminicola species complex</taxon>
    </lineage>
</organism>